<dbReference type="InterPro" id="IPR013325">
    <property type="entry name" value="RNA_pol_sigma_r2"/>
</dbReference>
<dbReference type="SUPFAM" id="SSF88659">
    <property type="entry name" value="Sigma3 and sigma4 domains of RNA polymerase sigma factors"/>
    <property type="match status" value="1"/>
</dbReference>
<dbReference type="InterPro" id="IPR036388">
    <property type="entry name" value="WH-like_DNA-bd_sf"/>
</dbReference>
<keyword evidence="2" id="KW-0805">Transcription regulation</keyword>
<dbReference type="InterPro" id="IPR014284">
    <property type="entry name" value="RNA_pol_sigma-70_dom"/>
</dbReference>
<proteinExistence type="inferred from homology"/>
<protein>
    <submittedName>
        <fullName evidence="8">Sigma-70 family RNA polymerase sigma factor</fullName>
    </submittedName>
</protein>
<dbReference type="GO" id="GO:0006352">
    <property type="term" value="P:DNA-templated transcription initiation"/>
    <property type="evidence" value="ECO:0007669"/>
    <property type="project" value="InterPro"/>
</dbReference>
<evidence type="ECO:0000256" key="4">
    <source>
        <dbReference type="ARBA" id="ARBA00023125"/>
    </source>
</evidence>
<evidence type="ECO:0000259" key="7">
    <source>
        <dbReference type="Pfam" id="PF04545"/>
    </source>
</evidence>
<dbReference type="Proteomes" id="UP000661435">
    <property type="component" value="Unassembled WGS sequence"/>
</dbReference>
<feature type="domain" description="RNA polymerase sigma-70 region 2" evidence="6">
    <location>
        <begin position="10"/>
        <end position="76"/>
    </location>
</feature>
<dbReference type="InterPro" id="IPR013324">
    <property type="entry name" value="RNA_pol_sigma_r3/r4-like"/>
</dbReference>
<dbReference type="Gene3D" id="1.10.10.10">
    <property type="entry name" value="Winged helix-like DNA-binding domain superfamily/Winged helix DNA-binding domain"/>
    <property type="match status" value="1"/>
</dbReference>
<comment type="similarity">
    <text evidence="1">Belongs to the sigma-70 factor family. ECF subfamily.</text>
</comment>
<dbReference type="CDD" id="cd06171">
    <property type="entry name" value="Sigma70_r4"/>
    <property type="match status" value="1"/>
</dbReference>
<dbReference type="Pfam" id="PF04545">
    <property type="entry name" value="Sigma70_r4"/>
    <property type="match status" value="1"/>
</dbReference>
<evidence type="ECO:0000256" key="1">
    <source>
        <dbReference type="ARBA" id="ARBA00010641"/>
    </source>
</evidence>
<dbReference type="Pfam" id="PF04542">
    <property type="entry name" value="Sigma70_r2"/>
    <property type="match status" value="1"/>
</dbReference>
<evidence type="ECO:0000256" key="5">
    <source>
        <dbReference type="ARBA" id="ARBA00023163"/>
    </source>
</evidence>
<accession>A0A8J6MAV3</accession>
<dbReference type="GO" id="GO:0016987">
    <property type="term" value="F:sigma factor activity"/>
    <property type="evidence" value="ECO:0007669"/>
    <property type="project" value="UniProtKB-KW"/>
</dbReference>
<dbReference type="PANTHER" id="PTHR43133">
    <property type="entry name" value="RNA POLYMERASE ECF-TYPE SIGMA FACTO"/>
    <property type="match status" value="1"/>
</dbReference>
<dbReference type="InterPro" id="IPR007630">
    <property type="entry name" value="RNA_pol_sigma70_r4"/>
</dbReference>
<dbReference type="NCBIfam" id="TIGR02937">
    <property type="entry name" value="sigma70-ECF"/>
    <property type="match status" value="1"/>
</dbReference>
<keyword evidence="4" id="KW-0238">DNA-binding</keyword>
<dbReference type="SUPFAM" id="SSF88946">
    <property type="entry name" value="Sigma2 domain of RNA polymerase sigma factors"/>
    <property type="match status" value="1"/>
</dbReference>
<evidence type="ECO:0000259" key="6">
    <source>
        <dbReference type="Pfam" id="PF04542"/>
    </source>
</evidence>
<dbReference type="EMBL" id="JACOPP010000025">
    <property type="protein sequence ID" value="MBC5734795.1"/>
    <property type="molecule type" value="Genomic_DNA"/>
</dbReference>
<organism evidence="8 9">
    <name type="scientific">Lawsonibacter hominis</name>
    <dbReference type="NCBI Taxonomy" id="2763053"/>
    <lineage>
        <taxon>Bacteria</taxon>
        <taxon>Bacillati</taxon>
        <taxon>Bacillota</taxon>
        <taxon>Clostridia</taxon>
        <taxon>Eubacteriales</taxon>
        <taxon>Oscillospiraceae</taxon>
        <taxon>Lawsonibacter</taxon>
    </lineage>
</organism>
<keyword evidence="9" id="KW-1185">Reference proteome</keyword>
<keyword evidence="3" id="KW-0731">Sigma factor</keyword>
<dbReference type="PANTHER" id="PTHR43133:SF51">
    <property type="entry name" value="RNA POLYMERASE SIGMA FACTOR"/>
    <property type="match status" value="1"/>
</dbReference>
<comment type="caution">
    <text evidence="8">The sequence shown here is derived from an EMBL/GenBank/DDBJ whole genome shotgun (WGS) entry which is preliminary data.</text>
</comment>
<dbReference type="InterPro" id="IPR007627">
    <property type="entry name" value="RNA_pol_sigma70_r2"/>
</dbReference>
<reference evidence="8" key="1">
    <citation type="submission" date="2020-08" db="EMBL/GenBank/DDBJ databases">
        <title>Genome public.</title>
        <authorList>
            <person name="Liu C."/>
            <person name="Sun Q."/>
        </authorList>
    </citation>
    <scope>NUCLEOTIDE SEQUENCE</scope>
    <source>
        <strain evidence="8">NSJ-51</strain>
    </source>
</reference>
<dbReference type="AlphaFoldDB" id="A0A8J6MAV3"/>
<evidence type="ECO:0000313" key="9">
    <source>
        <dbReference type="Proteomes" id="UP000661435"/>
    </source>
</evidence>
<evidence type="ECO:0000256" key="3">
    <source>
        <dbReference type="ARBA" id="ARBA00023082"/>
    </source>
</evidence>
<dbReference type="GO" id="GO:0003677">
    <property type="term" value="F:DNA binding"/>
    <property type="evidence" value="ECO:0007669"/>
    <property type="project" value="InterPro"/>
</dbReference>
<keyword evidence="5" id="KW-0804">Transcription</keyword>
<evidence type="ECO:0000313" key="8">
    <source>
        <dbReference type="EMBL" id="MBC5734795.1"/>
    </source>
</evidence>
<evidence type="ECO:0000256" key="2">
    <source>
        <dbReference type="ARBA" id="ARBA00023015"/>
    </source>
</evidence>
<dbReference type="InterPro" id="IPR039425">
    <property type="entry name" value="RNA_pol_sigma-70-like"/>
</dbReference>
<dbReference type="RefSeq" id="WP_186908621.1">
    <property type="nucleotide sequence ID" value="NZ_JACOPP010000025.1"/>
</dbReference>
<feature type="domain" description="RNA polymerase sigma-70 region 4" evidence="7">
    <location>
        <begin position="101"/>
        <end position="147"/>
    </location>
</feature>
<sequence>MQEQEYIERVEALKGKLYRTAYLYLGSEAHALDAVDETVYKGLCAHKKLRQPEYFDTWLTRILINVCNTELRRRRREIAVPELPETAAQAYDALPLRQAVGRLPRELRAVITLRYFQGLTLAETARALGLPPGTVSTRQRKALSLLKLELSEEV</sequence>
<dbReference type="Gene3D" id="1.10.1740.10">
    <property type="match status" value="1"/>
</dbReference>
<name>A0A8J6MAV3_9FIRM</name>
<gene>
    <name evidence="8" type="ORF">H8S57_13835</name>
</gene>